<gene>
    <name evidence="1" type="ORF">EV186_1011641</name>
</gene>
<organism evidence="1 2">
    <name type="scientific">Labedaea rhizosphaerae</name>
    <dbReference type="NCBI Taxonomy" id="598644"/>
    <lineage>
        <taxon>Bacteria</taxon>
        <taxon>Bacillati</taxon>
        <taxon>Actinomycetota</taxon>
        <taxon>Actinomycetes</taxon>
        <taxon>Pseudonocardiales</taxon>
        <taxon>Pseudonocardiaceae</taxon>
        <taxon>Labedaea</taxon>
    </lineage>
</organism>
<dbReference type="RefSeq" id="WP_133848373.1">
    <property type="nucleotide sequence ID" value="NZ_SNXZ01000001.1"/>
</dbReference>
<dbReference type="Proteomes" id="UP000295444">
    <property type="component" value="Unassembled WGS sequence"/>
</dbReference>
<proteinExistence type="predicted"/>
<accession>A0A4R6SNR5</accession>
<comment type="caution">
    <text evidence="1">The sequence shown here is derived from an EMBL/GenBank/DDBJ whole genome shotgun (WGS) entry which is preliminary data.</text>
</comment>
<keyword evidence="2" id="KW-1185">Reference proteome</keyword>
<evidence type="ECO:0000313" key="1">
    <source>
        <dbReference type="EMBL" id="TDQ05667.1"/>
    </source>
</evidence>
<evidence type="ECO:0000313" key="2">
    <source>
        <dbReference type="Proteomes" id="UP000295444"/>
    </source>
</evidence>
<reference evidence="1 2" key="1">
    <citation type="submission" date="2019-03" db="EMBL/GenBank/DDBJ databases">
        <title>Genomic Encyclopedia of Type Strains, Phase IV (KMG-IV): sequencing the most valuable type-strain genomes for metagenomic binning, comparative biology and taxonomic classification.</title>
        <authorList>
            <person name="Goeker M."/>
        </authorList>
    </citation>
    <scope>NUCLEOTIDE SEQUENCE [LARGE SCALE GENOMIC DNA]</scope>
    <source>
        <strain evidence="1 2">DSM 45361</strain>
    </source>
</reference>
<dbReference type="OrthoDB" id="332209at2"/>
<name>A0A4R6SNR5_LABRH</name>
<protein>
    <submittedName>
        <fullName evidence="1">Uncharacterized protein</fullName>
    </submittedName>
</protein>
<sequence>MALNLNKLVDKAYEGKSLKELAAAPPSALEGLTTKHDEVLAGLGIKTVADLGKWKYAERAAAIAALADFES</sequence>
<dbReference type="EMBL" id="SNXZ01000001">
    <property type="protein sequence ID" value="TDQ05667.1"/>
    <property type="molecule type" value="Genomic_DNA"/>
</dbReference>
<dbReference type="AlphaFoldDB" id="A0A4R6SNR5"/>